<dbReference type="EMBL" id="JAFBCY010000003">
    <property type="protein sequence ID" value="MBM7852400.1"/>
    <property type="molecule type" value="Genomic_DNA"/>
</dbReference>
<evidence type="ECO:0000313" key="5">
    <source>
        <dbReference type="EMBL" id="MBM7852400.1"/>
    </source>
</evidence>
<evidence type="ECO:0000313" key="7">
    <source>
        <dbReference type="Proteomes" id="UP001143400"/>
    </source>
</evidence>
<proteinExistence type="inferred from homology"/>
<evidence type="ECO:0000313" key="4">
    <source>
        <dbReference type="EMBL" id="GLK56609.1"/>
    </source>
</evidence>
<feature type="region of interest" description="Disordered" evidence="2">
    <location>
        <begin position="342"/>
        <end position="364"/>
    </location>
</feature>
<dbReference type="EMBL" id="BSFF01000003">
    <property type="protein sequence ID" value="GLK56609.1"/>
    <property type="molecule type" value="Genomic_DNA"/>
</dbReference>
<dbReference type="Proteomes" id="UP001143400">
    <property type="component" value="Unassembled WGS sequence"/>
</dbReference>
<dbReference type="CDD" id="cd07564">
    <property type="entry name" value="nitrilases_CHs"/>
    <property type="match status" value="1"/>
</dbReference>
<keyword evidence="6" id="KW-1185">Reference proteome</keyword>
<evidence type="ECO:0000256" key="2">
    <source>
        <dbReference type="SAM" id="MobiDB-lite"/>
    </source>
</evidence>
<dbReference type="PROSITE" id="PS50263">
    <property type="entry name" value="CN_HYDROLASE"/>
    <property type="match status" value="1"/>
</dbReference>
<reference evidence="4" key="3">
    <citation type="submission" date="2023-01" db="EMBL/GenBank/DDBJ databases">
        <authorList>
            <person name="Sun Q."/>
            <person name="Evtushenko L."/>
        </authorList>
    </citation>
    <scope>NUCLEOTIDE SEQUENCE</scope>
    <source>
        <strain evidence="4">VKM B-1606</strain>
    </source>
</reference>
<dbReference type="AlphaFoldDB" id="A0A9W6MST5"/>
<dbReference type="Proteomes" id="UP000758856">
    <property type="component" value="Unassembled WGS sequence"/>
</dbReference>
<evidence type="ECO:0000259" key="3">
    <source>
        <dbReference type="PROSITE" id="PS50263"/>
    </source>
</evidence>
<name>A0A9W6MST5_9HYPH</name>
<dbReference type="Gene3D" id="3.60.110.10">
    <property type="entry name" value="Carbon-nitrogen hydrolase"/>
    <property type="match status" value="1"/>
</dbReference>
<comment type="caution">
    <text evidence="4">The sequence shown here is derived from an EMBL/GenBank/DDBJ whole genome shotgun (WGS) entry which is preliminary data.</text>
</comment>
<dbReference type="RefSeq" id="WP_204950794.1">
    <property type="nucleotide sequence ID" value="NZ_BSFF01000003.1"/>
</dbReference>
<dbReference type="GO" id="GO:0003824">
    <property type="term" value="F:catalytic activity"/>
    <property type="evidence" value="ECO:0007669"/>
    <property type="project" value="InterPro"/>
</dbReference>
<organism evidence="4 7">
    <name type="scientific">Methylopila capsulata</name>
    <dbReference type="NCBI Taxonomy" id="61654"/>
    <lineage>
        <taxon>Bacteria</taxon>
        <taxon>Pseudomonadati</taxon>
        <taxon>Pseudomonadota</taxon>
        <taxon>Alphaproteobacteria</taxon>
        <taxon>Hyphomicrobiales</taxon>
        <taxon>Methylopilaceae</taxon>
        <taxon>Methylopila</taxon>
    </lineage>
</organism>
<dbReference type="PANTHER" id="PTHR46044:SF2">
    <property type="entry name" value="CN HYDROLASE DOMAIN-CONTAINING PROTEIN"/>
    <property type="match status" value="1"/>
</dbReference>
<evidence type="ECO:0000256" key="1">
    <source>
        <dbReference type="ARBA" id="ARBA00008129"/>
    </source>
</evidence>
<dbReference type="SUPFAM" id="SSF56317">
    <property type="entry name" value="Carbon-nitrogen hydrolase"/>
    <property type="match status" value="1"/>
</dbReference>
<feature type="domain" description="CN hydrolase" evidence="3">
    <location>
        <begin position="8"/>
        <end position="288"/>
    </location>
</feature>
<protein>
    <submittedName>
        <fullName evidence="5">Amidohydrolase</fullName>
    </submittedName>
    <submittedName>
        <fullName evidence="4">Nitrilase</fullName>
    </submittedName>
</protein>
<reference evidence="5 6" key="2">
    <citation type="submission" date="2021-01" db="EMBL/GenBank/DDBJ databases">
        <title>Genomic Encyclopedia of Type Strains, Phase IV (KMG-IV): sequencing the most valuable type-strain genomes for metagenomic binning, comparative biology and taxonomic classification.</title>
        <authorList>
            <person name="Goeker M."/>
        </authorList>
    </citation>
    <scope>NUCLEOTIDE SEQUENCE [LARGE SCALE GENOMIC DNA]</scope>
    <source>
        <strain evidence="5 6">DSM 6130</strain>
    </source>
</reference>
<sequence>MPAQYAQFKAAACHVAPVFLDSMATAEKAVAMVEEAARAGAELVVFPEGYMPGFPLWAALRAPIYNHDLFKRLAAQSVRLDGPELGFVRAAARRHGVLISMGFSESAEASVGCLWNSNVLIGRDGETLNHHRKLVPTFFEKLIWANGDARGLRVTPTDLGRVGMLICGENTNPLARYALMAQGEQVHISTYPPAWPTRPPGESAAYDLKRAIEIRAGAHAFEAKAFNIVCSSTLDAVAKTTLSDGDPGLADIIERTPAGVSMVLDPTGSHVTEPHQGGETILYADIDVAACVEPKQFHDVVGYYNRFDIFRLSVDRSPREPIAFEPQGVSRAGKDVRQDAVAAELPNGDDQGLAAVETRRRVAG</sequence>
<gene>
    <name evidence="4" type="ORF">GCM10008170_26280</name>
    <name evidence="5" type="ORF">JOD31_002642</name>
</gene>
<dbReference type="Pfam" id="PF00795">
    <property type="entry name" value="CN_hydrolase"/>
    <property type="match status" value="1"/>
</dbReference>
<dbReference type="PANTHER" id="PTHR46044">
    <property type="entry name" value="NITRILASE"/>
    <property type="match status" value="1"/>
</dbReference>
<evidence type="ECO:0000313" key="6">
    <source>
        <dbReference type="Proteomes" id="UP000758856"/>
    </source>
</evidence>
<dbReference type="InterPro" id="IPR044149">
    <property type="entry name" value="Nitrilases_CHs"/>
</dbReference>
<accession>A0A9W6MST5</accession>
<dbReference type="InterPro" id="IPR036526">
    <property type="entry name" value="C-N_Hydrolase_sf"/>
</dbReference>
<dbReference type="InterPro" id="IPR003010">
    <property type="entry name" value="C-N_Hydrolase"/>
</dbReference>
<reference evidence="4" key="1">
    <citation type="journal article" date="2014" name="Int. J. Syst. Evol. Microbiol.">
        <title>Complete genome sequence of Corynebacterium casei LMG S-19264T (=DSM 44701T), isolated from a smear-ripened cheese.</title>
        <authorList>
            <consortium name="US DOE Joint Genome Institute (JGI-PGF)"/>
            <person name="Walter F."/>
            <person name="Albersmeier A."/>
            <person name="Kalinowski J."/>
            <person name="Ruckert C."/>
        </authorList>
    </citation>
    <scope>NUCLEOTIDE SEQUENCE</scope>
    <source>
        <strain evidence="4">VKM B-1606</strain>
    </source>
</reference>
<comment type="similarity">
    <text evidence="1">Belongs to the carbon-nitrogen hydrolase superfamily. Nitrilase family.</text>
</comment>